<dbReference type="Gene3D" id="3.40.640.10">
    <property type="entry name" value="Type I PLP-dependent aspartate aminotransferase-like (Major domain)"/>
    <property type="match status" value="1"/>
</dbReference>
<feature type="modified residue" description="N6-(pyridoxal phosphate)lysine" evidence="4">
    <location>
        <position position="158"/>
    </location>
</feature>
<dbReference type="PANTHER" id="PTHR11808">
    <property type="entry name" value="TRANS-SULFURATION ENZYME FAMILY MEMBER"/>
    <property type="match status" value="1"/>
</dbReference>
<dbReference type="Proteomes" id="UP001314263">
    <property type="component" value="Unassembled WGS sequence"/>
</dbReference>
<dbReference type="InterPro" id="IPR015424">
    <property type="entry name" value="PyrdxlP-dep_Trfase"/>
</dbReference>
<dbReference type="InterPro" id="IPR000277">
    <property type="entry name" value="Cys/Met-Metab_PyrdxlP-dep_enz"/>
</dbReference>
<evidence type="ECO:0000256" key="2">
    <source>
        <dbReference type="ARBA" id="ARBA00009077"/>
    </source>
</evidence>
<comment type="cofactor">
    <cofactor evidence="1 5">
        <name>pyridoxal 5'-phosphate</name>
        <dbReference type="ChEBI" id="CHEBI:597326"/>
    </cofactor>
</comment>
<keyword evidence="7" id="KW-1185">Reference proteome</keyword>
<keyword evidence="3 4" id="KW-0663">Pyridoxal phosphate</keyword>
<organism evidence="6 7">
    <name type="scientific">Coccomyxa viridis</name>
    <dbReference type="NCBI Taxonomy" id="1274662"/>
    <lineage>
        <taxon>Eukaryota</taxon>
        <taxon>Viridiplantae</taxon>
        <taxon>Chlorophyta</taxon>
        <taxon>core chlorophytes</taxon>
        <taxon>Trebouxiophyceae</taxon>
        <taxon>Trebouxiophyceae incertae sedis</taxon>
        <taxon>Coccomyxaceae</taxon>
        <taxon>Coccomyxa</taxon>
    </lineage>
</organism>
<evidence type="ECO:0000256" key="5">
    <source>
        <dbReference type="RuleBase" id="RU362118"/>
    </source>
</evidence>
<comment type="similarity">
    <text evidence="2 5">Belongs to the trans-sulfuration enzymes family.</text>
</comment>
<evidence type="ECO:0000313" key="7">
    <source>
        <dbReference type="Proteomes" id="UP001314263"/>
    </source>
</evidence>
<dbReference type="FunFam" id="3.40.640.10:FF:000046">
    <property type="entry name" value="Cystathionine gamma-lyase"/>
    <property type="match status" value="1"/>
</dbReference>
<dbReference type="Pfam" id="PF01053">
    <property type="entry name" value="Cys_Met_Meta_PP"/>
    <property type="match status" value="1"/>
</dbReference>
<dbReference type="EMBL" id="CAUYUE010000003">
    <property type="protein sequence ID" value="CAK0755351.1"/>
    <property type="molecule type" value="Genomic_DNA"/>
</dbReference>
<proteinExistence type="inferred from homology"/>
<evidence type="ECO:0000256" key="4">
    <source>
        <dbReference type="PIRSR" id="PIRSR001434-2"/>
    </source>
</evidence>
<protein>
    <submittedName>
        <fullName evidence="6">Uncharacterized protein</fullName>
    </submittedName>
</protein>
<evidence type="ECO:0000256" key="1">
    <source>
        <dbReference type="ARBA" id="ARBA00001933"/>
    </source>
</evidence>
<dbReference type="AlphaFoldDB" id="A0AAV1HX30"/>
<dbReference type="InterPro" id="IPR015421">
    <property type="entry name" value="PyrdxlP-dep_Trfase_major"/>
</dbReference>
<dbReference type="PIRSF" id="PIRSF001434">
    <property type="entry name" value="CGS"/>
    <property type="match status" value="1"/>
</dbReference>
<comment type="caution">
    <text evidence="6">The sequence shown here is derived from an EMBL/GenBank/DDBJ whole genome shotgun (WGS) entry which is preliminary data.</text>
</comment>
<dbReference type="FunFam" id="3.90.1150.10:FF:000087">
    <property type="entry name" value="Putative methionine gamma-lyase"/>
    <property type="match status" value="1"/>
</dbReference>
<dbReference type="GO" id="GO:0016846">
    <property type="term" value="F:carbon-sulfur lyase activity"/>
    <property type="evidence" value="ECO:0007669"/>
    <property type="project" value="TreeGrafter"/>
</dbReference>
<reference evidence="6 7" key="1">
    <citation type="submission" date="2023-10" db="EMBL/GenBank/DDBJ databases">
        <authorList>
            <person name="Maclean D."/>
            <person name="Macfadyen A."/>
        </authorList>
    </citation>
    <scope>NUCLEOTIDE SEQUENCE [LARGE SCALE GENOMIC DNA]</scope>
</reference>
<dbReference type="GO" id="GO:0005737">
    <property type="term" value="C:cytoplasm"/>
    <property type="evidence" value="ECO:0007669"/>
    <property type="project" value="TreeGrafter"/>
</dbReference>
<dbReference type="InterPro" id="IPR015422">
    <property type="entry name" value="PyrdxlP-dep_Trfase_small"/>
</dbReference>
<dbReference type="Gene3D" id="3.90.1150.10">
    <property type="entry name" value="Aspartate Aminotransferase, domain 1"/>
    <property type="match status" value="1"/>
</dbReference>
<dbReference type="SUPFAM" id="SSF53383">
    <property type="entry name" value="PLP-dependent transferases"/>
    <property type="match status" value="1"/>
</dbReference>
<name>A0AAV1HX30_9CHLO</name>
<dbReference type="GO" id="GO:0030170">
    <property type="term" value="F:pyridoxal phosphate binding"/>
    <property type="evidence" value="ECO:0007669"/>
    <property type="project" value="InterPro"/>
</dbReference>
<evidence type="ECO:0000256" key="3">
    <source>
        <dbReference type="ARBA" id="ARBA00022898"/>
    </source>
</evidence>
<dbReference type="PANTHER" id="PTHR11808:SF80">
    <property type="entry name" value="CYSTATHIONINE GAMMA-LYASE"/>
    <property type="match status" value="1"/>
</dbReference>
<gene>
    <name evidence="6" type="ORF">CVIRNUC_002368</name>
</gene>
<accession>A0AAV1HX30</accession>
<dbReference type="GO" id="GO:0019346">
    <property type="term" value="P:transsulfuration"/>
    <property type="evidence" value="ECO:0007669"/>
    <property type="project" value="InterPro"/>
</dbReference>
<evidence type="ECO:0000313" key="6">
    <source>
        <dbReference type="EMBL" id="CAK0755351.1"/>
    </source>
</evidence>
<sequence>MPEIFSGERNPDNVRYLGRQLAALEGTQAAYPTSSGMAAITATIMQLCNSGDHIVASSTVYGGTFALLKSFLPLKCGIQTTFVDISDLAAVEAAITSRTKVVYTEAISNPTLAVANLPALADIAHIKGMKLVVDNTFSPMMISPARWGADLVIHSLTKFVSGASDVIAGVVCGDAEFIRSLVDLQVGPIMLMGPTMDAKVASELSLRLAHLGIRMAEHSRRAAAYAERLAQMGAKVTYPGLHGHKQHDLLNKLRNADYGYGGMLTIDFGSQQAAEHFMEYAQNVCGFGLMAVSLGYFDTLLSLSGSTTSSELSSAEKALAGIPSGLVRLSVGITGTLEQRWLQLKQSYLAATSSASIKQPLVPVTEIAEELQAQKVVNIIASQPVAQEPLCKQPRVEGMASR</sequence>